<feature type="region of interest" description="Disordered" evidence="1">
    <location>
        <begin position="170"/>
        <end position="191"/>
    </location>
</feature>
<dbReference type="EMBL" id="LSYV01000096">
    <property type="protein sequence ID" value="KXZ43284.1"/>
    <property type="molecule type" value="Genomic_DNA"/>
</dbReference>
<dbReference type="OrthoDB" id="525117at2759"/>
<reference evidence="3" key="1">
    <citation type="journal article" date="2016" name="Nat. Commun.">
        <title>The Gonium pectorale genome demonstrates co-option of cell cycle regulation during the evolution of multicellularity.</title>
        <authorList>
            <person name="Hanschen E.R."/>
            <person name="Marriage T.N."/>
            <person name="Ferris P.J."/>
            <person name="Hamaji T."/>
            <person name="Toyoda A."/>
            <person name="Fujiyama A."/>
            <person name="Neme R."/>
            <person name="Noguchi H."/>
            <person name="Minakuchi Y."/>
            <person name="Suzuki M."/>
            <person name="Kawai-Toyooka H."/>
            <person name="Smith D.R."/>
            <person name="Sparks H."/>
            <person name="Anderson J."/>
            <person name="Bakaric R."/>
            <person name="Luria V."/>
            <person name="Karger A."/>
            <person name="Kirschner M.W."/>
            <person name="Durand P.M."/>
            <person name="Michod R.E."/>
            <person name="Nozaki H."/>
            <person name="Olson B.J."/>
        </authorList>
    </citation>
    <scope>NUCLEOTIDE SEQUENCE [LARGE SCALE GENOMIC DNA]</scope>
    <source>
        <strain evidence="3">NIES-2863</strain>
    </source>
</reference>
<dbReference type="STRING" id="33097.A0A150G0B3"/>
<organism evidence="2 3">
    <name type="scientific">Gonium pectorale</name>
    <name type="common">Green alga</name>
    <dbReference type="NCBI Taxonomy" id="33097"/>
    <lineage>
        <taxon>Eukaryota</taxon>
        <taxon>Viridiplantae</taxon>
        <taxon>Chlorophyta</taxon>
        <taxon>core chlorophytes</taxon>
        <taxon>Chlorophyceae</taxon>
        <taxon>CS clade</taxon>
        <taxon>Chlamydomonadales</taxon>
        <taxon>Volvocaceae</taxon>
        <taxon>Gonium</taxon>
    </lineage>
</organism>
<evidence type="ECO:0000313" key="2">
    <source>
        <dbReference type="EMBL" id="KXZ43284.1"/>
    </source>
</evidence>
<protein>
    <submittedName>
        <fullName evidence="2">Uncharacterized protein</fullName>
    </submittedName>
</protein>
<comment type="caution">
    <text evidence="2">The sequence shown here is derived from an EMBL/GenBank/DDBJ whole genome shotgun (WGS) entry which is preliminary data.</text>
</comment>
<evidence type="ECO:0000313" key="3">
    <source>
        <dbReference type="Proteomes" id="UP000075714"/>
    </source>
</evidence>
<name>A0A150G0B3_GONPE</name>
<proteinExistence type="predicted"/>
<evidence type="ECO:0000256" key="1">
    <source>
        <dbReference type="SAM" id="MobiDB-lite"/>
    </source>
</evidence>
<accession>A0A150G0B3</accession>
<dbReference type="AlphaFoldDB" id="A0A150G0B3"/>
<gene>
    <name evidence="2" type="ORF">GPECTOR_95g673</name>
</gene>
<keyword evidence="3" id="KW-1185">Reference proteome</keyword>
<sequence length="191" mass="20268">MVSCPASASRALSPRSAAGNVALRGVTKHSQSTAGVHGNAKAKKVQRALCTIFEENAQHSSPYYAVKSWLQGGGRHRGHHAVHHPALGRLRLQEHRETPTRRKATPIKERPALVRSRFGRCRLQGELDALADELLTSCQLASGPGNGSGAGSGFKSPPQQLRAAALQLQLQAGGPLPEPAGQLSLAAMREE</sequence>
<dbReference type="Proteomes" id="UP000075714">
    <property type="component" value="Unassembled WGS sequence"/>
</dbReference>